<gene>
    <name evidence="1" type="ORF">ACN38_g13153</name>
</gene>
<accession>A0A0M8NXF4</accession>
<evidence type="ECO:0000313" key="2">
    <source>
        <dbReference type="Proteomes" id="UP000037696"/>
    </source>
</evidence>
<evidence type="ECO:0000313" key="1">
    <source>
        <dbReference type="EMBL" id="KOS36140.1"/>
    </source>
</evidence>
<name>A0A0M8NXF4_9EURO</name>
<comment type="caution">
    <text evidence="1">The sequence shown here is derived from an EMBL/GenBank/DDBJ whole genome shotgun (WGS) entry which is preliminary data.</text>
</comment>
<protein>
    <submittedName>
        <fullName evidence="1">Uncharacterized protein</fullName>
    </submittedName>
</protein>
<keyword evidence="2" id="KW-1185">Reference proteome</keyword>
<organism evidence="1 2">
    <name type="scientific">Penicillium nordicum</name>
    <dbReference type="NCBI Taxonomy" id="229535"/>
    <lineage>
        <taxon>Eukaryota</taxon>
        <taxon>Fungi</taxon>
        <taxon>Dikarya</taxon>
        <taxon>Ascomycota</taxon>
        <taxon>Pezizomycotina</taxon>
        <taxon>Eurotiomycetes</taxon>
        <taxon>Eurotiomycetidae</taxon>
        <taxon>Eurotiales</taxon>
        <taxon>Aspergillaceae</taxon>
        <taxon>Penicillium</taxon>
    </lineage>
</organism>
<reference evidence="1 2" key="1">
    <citation type="submission" date="2015-08" db="EMBL/GenBank/DDBJ databases">
        <title>Genome sequencing of Penicillium nordicum.</title>
        <authorList>
            <person name="Nguyen H.D."/>
            <person name="Seifert K.A."/>
        </authorList>
    </citation>
    <scope>NUCLEOTIDE SEQUENCE [LARGE SCALE GENOMIC DNA]</scope>
    <source>
        <strain evidence="1 2">DAOMC 185683</strain>
    </source>
</reference>
<feature type="non-terminal residue" evidence="1">
    <location>
        <position position="1"/>
    </location>
</feature>
<dbReference type="Proteomes" id="UP000037696">
    <property type="component" value="Unassembled WGS sequence"/>
</dbReference>
<dbReference type="AlphaFoldDB" id="A0A0M8NXF4"/>
<sequence>ERKRDYLLHKEDLSQVGPWALGTQAPNNNRAEMD</sequence>
<proteinExistence type="predicted"/>
<dbReference type="EMBL" id="LHQQ01000706">
    <property type="protein sequence ID" value="KOS36140.1"/>
    <property type="molecule type" value="Genomic_DNA"/>
</dbReference>